<evidence type="ECO:0000313" key="4">
    <source>
        <dbReference type="Proteomes" id="UP000799428"/>
    </source>
</evidence>
<dbReference type="OrthoDB" id="424402at2759"/>
<feature type="non-terminal residue" evidence="3">
    <location>
        <position position="291"/>
    </location>
</feature>
<feature type="compositionally biased region" description="Pro residues" evidence="1">
    <location>
        <begin position="61"/>
        <end position="70"/>
    </location>
</feature>
<evidence type="ECO:0000256" key="1">
    <source>
        <dbReference type="SAM" id="MobiDB-lite"/>
    </source>
</evidence>
<keyword evidence="4" id="KW-1185">Reference proteome</keyword>
<protein>
    <recommendedName>
        <fullName evidence="2">DNA/RNA-binding protein Alba-like domain-containing protein</fullName>
    </recommendedName>
</protein>
<dbReference type="AlphaFoldDB" id="A0A6G1KA87"/>
<gene>
    <name evidence="3" type="ORF">K504DRAFT_344586</name>
</gene>
<feature type="domain" description="DNA/RNA-binding protein Alba-like" evidence="2">
    <location>
        <begin position="105"/>
        <end position="173"/>
    </location>
</feature>
<name>A0A6G1KA87_9PLEO</name>
<feature type="region of interest" description="Disordered" evidence="1">
    <location>
        <begin position="217"/>
        <end position="237"/>
    </location>
</feature>
<dbReference type="Pfam" id="PF01918">
    <property type="entry name" value="Alba"/>
    <property type="match status" value="1"/>
</dbReference>
<accession>A0A6G1KA87</accession>
<dbReference type="EMBL" id="MU005770">
    <property type="protein sequence ID" value="KAF2709382.1"/>
    <property type="molecule type" value="Genomic_DNA"/>
</dbReference>
<sequence>TTSTAPYSSEGPTLPILGNAGVTRGNTKAADAENRPNKKRKITPEATTAAAPTKAKKTKPVQPPPTPNPDLAPLQKPWTLLPPALLEAIHVRLGQGFWEENCLPVVITRNQNIRSGVNKLKTYLGAEVRKTGTVVDKDVEEVLSSKNLVIAISAMGEATTKLLGVLEVLKRVVGGAEEKAEGSDDLRSDAETCKAPEQKMWYTYTALSSTTVHRKVKGGDKAKPKVGDMTENGNRDSVEVDDASFEPTAAEMAEQERNKAKALSAPVLTVWIARVRIPDFESEFGEQSLRV</sequence>
<dbReference type="Proteomes" id="UP000799428">
    <property type="component" value="Unassembled WGS sequence"/>
</dbReference>
<feature type="compositionally biased region" description="Low complexity" evidence="1">
    <location>
        <begin position="44"/>
        <end position="53"/>
    </location>
</feature>
<feature type="non-terminal residue" evidence="3">
    <location>
        <position position="1"/>
    </location>
</feature>
<evidence type="ECO:0000313" key="3">
    <source>
        <dbReference type="EMBL" id="KAF2709382.1"/>
    </source>
</evidence>
<dbReference type="GO" id="GO:0003676">
    <property type="term" value="F:nucleic acid binding"/>
    <property type="evidence" value="ECO:0007669"/>
    <property type="project" value="InterPro"/>
</dbReference>
<feature type="compositionally biased region" description="Polar residues" evidence="1">
    <location>
        <begin position="1"/>
        <end position="11"/>
    </location>
</feature>
<organism evidence="3 4">
    <name type="scientific">Pleomassaria siparia CBS 279.74</name>
    <dbReference type="NCBI Taxonomy" id="1314801"/>
    <lineage>
        <taxon>Eukaryota</taxon>
        <taxon>Fungi</taxon>
        <taxon>Dikarya</taxon>
        <taxon>Ascomycota</taxon>
        <taxon>Pezizomycotina</taxon>
        <taxon>Dothideomycetes</taxon>
        <taxon>Pleosporomycetidae</taxon>
        <taxon>Pleosporales</taxon>
        <taxon>Pleomassariaceae</taxon>
        <taxon>Pleomassaria</taxon>
    </lineage>
</organism>
<feature type="region of interest" description="Disordered" evidence="1">
    <location>
        <begin position="1"/>
        <end position="74"/>
    </location>
</feature>
<proteinExistence type="predicted"/>
<evidence type="ECO:0000259" key="2">
    <source>
        <dbReference type="Pfam" id="PF01918"/>
    </source>
</evidence>
<reference evidence="3" key="1">
    <citation type="journal article" date="2020" name="Stud. Mycol.">
        <title>101 Dothideomycetes genomes: a test case for predicting lifestyles and emergence of pathogens.</title>
        <authorList>
            <person name="Haridas S."/>
            <person name="Albert R."/>
            <person name="Binder M."/>
            <person name="Bloem J."/>
            <person name="Labutti K."/>
            <person name="Salamov A."/>
            <person name="Andreopoulos B."/>
            <person name="Baker S."/>
            <person name="Barry K."/>
            <person name="Bills G."/>
            <person name="Bluhm B."/>
            <person name="Cannon C."/>
            <person name="Castanera R."/>
            <person name="Culley D."/>
            <person name="Daum C."/>
            <person name="Ezra D."/>
            <person name="Gonzalez J."/>
            <person name="Henrissat B."/>
            <person name="Kuo A."/>
            <person name="Liang C."/>
            <person name="Lipzen A."/>
            <person name="Lutzoni F."/>
            <person name="Magnuson J."/>
            <person name="Mondo S."/>
            <person name="Nolan M."/>
            <person name="Ohm R."/>
            <person name="Pangilinan J."/>
            <person name="Park H.-J."/>
            <person name="Ramirez L."/>
            <person name="Alfaro M."/>
            <person name="Sun H."/>
            <person name="Tritt A."/>
            <person name="Yoshinaga Y."/>
            <person name="Zwiers L.-H."/>
            <person name="Turgeon B."/>
            <person name="Goodwin S."/>
            <person name="Spatafora J."/>
            <person name="Crous P."/>
            <person name="Grigoriev I."/>
        </authorList>
    </citation>
    <scope>NUCLEOTIDE SEQUENCE</scope>
    <source>
        <strain evidence="3">CBS 279.74</strain>
    </source>
</reference>
<dbReference type="InterPro" id="IPR002775">
    <property type="entry name" value="DNA/RNA-bd_Alba-like"/>
</dbReference>